<protein>
    <recommendedName>
        <fullName evidence="2">Peptidase M12A domain-containing protein</fullName>
    </recommendedName>
</protein>
<feature type="domain" description="Peptidase M12A" evidence="2">
    <location>
        <begin position="35"/>
        <end position="201"/>
    </location>
</feature>
<gene>
    <name evidence="3" type="ORF">QBC41DRAFT_359165</name>
</gene>
<dbReference type="InterPro" id="IPR001506">
    <property type="entry name" value="Peptidase_M12A"/>
</dbReference>
<dbReference type="GO" id="GO:0006508">
    <property type="term" value="P:proteolysis"/>
    <property type="evidence" value="ECO:0007669"/>
    <property type="project" value="InterPro"/>
</dbReference>
<dbReference type="GO" id="GO:0004222">
    <property type="term" value="F:metalloendopeptidase activity"/>
    <property type="evidence" value="ECO:0007669"/>
    <property type="project" value="InterPro"/>
</dbReference>
<dbReference type="Proteomes" id="UP001174997">
    <property type="component" value="Unassembled WGS sequence"/>
</dbReference>
<accession>A0AA39Z5E6</accession>
<proteinExistence type="predicted"/>
<reference evidence="3" key="1">
    <citation type="submission" date="2023-06" db="EMBL/GenBank/DDBJ databases">
        <title>Genome-scale phylogeny and comparative genomics of the fungal order Sordariales.</title>
        <authorList>
            <consortium name="Lawrence Berkeley National Laboratory"/>
            <person name="Hensen N."/>
            <person name="Bonometti L."/>
            <person name="Westerberg I."/>
            <person name="Brannstrom I.O."/>
            <person name="Guillou S."/>
            <person name="Cros-Aarteil S."/>
            <person name="Calhoun S."/>
            <person name="Haridas S."/>
            <person name="Kuo A."/>
            <person name="Mondo S."/>
            <person name="Pangilinan J."/>
            <person name="Riley R."/>
            <person name="Labutti K."/>
            <person name="Andreopoulos B."/>
            <person name="Lipzen A."/>
            <person name="Chen C."/>
            <person name="Yanf M."/>
            <person name="Daum C."/>
            <person name="Ng V."/>
            <person name="Clum A."/>
            <person name="Steindorff A."/>
            <person name="Ohm R."/>
            <person name="Martin F."/>
            <person name="Silar P."/>
            <person name="Natvig D."/>
            <person name="Lalanne C."/>
            <person name="Gautier V."/>
            <person name="Ament-Velasquez S.L."/>
            <person name="Kruys A."/>
            <person name="Hutchinson M.I."/>
            <person name="Powell A.J."/>
            <person name="Barry K."/>
            <person name="Miller A.N."/>
            <person name="Grigoriev I.V."/>
            <person name="Debuchy R."/>
            <person name="Gladieux P."/>
            <person name="Thoren M.H."/>
            <person name="Johannesson H."/>
        </authorList>
    </citation>
    <scope>NUCLEOTIDE SEQUENCE</scope>
    <source>
        <strain evidence="3">CBS 307.81</strain>
    </source>
</reference>
<dbReference type="EMBL" id="JAULSY010000120">
    <property type="protein sequence ID" value="KAK0664506.1"/>
    <property type="molecule type" value="Genomic_DNA"/>
</dbReference>
<evidence type="ECO:0000256" key="1">
    <source>
        <dbReference type="SAM" id="MobiDB-lite"/>
    </source>
</evidence>
<dbReference type="Pfam" id="PF01400">
    <property type="entry name" value="Astacin"/>
    <property type="match status" value="1"/>
</dbReference>
<dbReference type="InterPro" id="IPR024079">
    <property type="entry name" value="MetalloPept_cat_dom_sf"/>
</dbReference>
<dbReference type="Gene3D" id="3.40.390.10">
    <property type="entry name" value="Collagenase (Catalytic Domain)"/>
    <property type="match status" value="1"/>
</dbReference>
<dbReference type="AlphaFoldDB" id="A0AA39Z5E6"/>
<evidence type="ECO:0000259" key="2">
    <source>
        <dbReference type="Pfam" id="PF01400"/>
    </source>
</evidence>
<evidence type="ECO:0000313" key="3">
    <source>
        <dbReference type="EMBL" id="KAK0664506.1"/>
    </source>
</evidence>
<keyword evidence="4" id="KW-1185">Reference proteome</keyword>
<evidence type="ECO:0000313" key="4">
    <source>
        <dbReference type="Proteomes" id="UP001174997"/>
    </source>
</evidence>
<comment type="caution">
    <text evidence="3">The sequence shown here is derived from an EMBL/GenBank/DDBJ whole genome shotgun (WGS) entry which is preliminary data.</text>
</comment>
<dbReference type="SUPFAM" id="SSF55486">
    <property type="entry name" value="Metalloproteases ('zincins'), catalytic domain"/>
    <property type="match status" value="1"/>
</dbReference>
<feature type="region of interest" description="Disordered" evidence="1">
    <location>
        <begin position="1"/>
        <end position="23"/>
    </location>
</feature>
<sequence length="303" mass="34146">MKTDKMNASIARNTNNPGAGELDHAHFVITPGLQWKRGEEIPTTFLNGSQRLQNKVQEHARELERHANIRFKFQPIGHGPASIIISMDPNSGSYSRIGTKSRSAAYENPDAPTMNLSIDDTTPDHEIRRTCMHELLHAIGARHEHQSPAAQIEWDEDAVYDDAARRGWTREKTDHNIVSRHDKHDVQHSRFDPDSIMMYRIRDSWTRDGFTSTGSTRLVGIVARANIPHIEITSHIHAPSLSPVMIACLPCRNAMSLCRKQDTAIGTAPRLEVARTRSLAAAMSRRKMTGQQCARRRESILKI</sequence>
<name>A0AA39Z5E6_9PEZI</name>
<organism evidence="3 4">
    <name type="scientific">Cercophora samala</name>
    <dbReference type="NCBI Taxonomy" id="330535"/>
    <lineage>
        <taxon>Eukaryota</taxon>
        <taxon>Fungi</taxon>
        <taxon>Dikarya</taxon>
        <taxon>Ascomycota</taxon>
        <taxon>Pezizomycotina</taxon>
        <taxon>Sordariomycetes</taxon>
        <taxon>Sordariomycetidae</taxon>
        <taxon>Sordariales</taxon>
        <taxon>Lasiosphaeriaceae</taxon>
        <taxon>Cercophora</taxon>
    </lineage>
</organism>